<dbReference type="GO" id="GO:0003700">
    <property type="term" value="F:DNA-binding transcription factor activity"/>
    <property type="evidence" value="ECO:0007669"/>
    <property type="project" value="InterPro"/>
</dbReference>
<evidence type="ECO:0000259" key="4">
    <source>
        <dbReference type="PROSITE" id="PS50949"/>
    </source>
</evidence>
<feature type="domain" description="HTH gntR-type" evidence="4">
    <location>
        <begin position="11"/>
        <end position="79"/>
    </location>
</feature>
<dbReference type="AlphaFoldDB" id="A0A4R3VFH6"/>
<comment type="caution">
    <text evidence="5">The sequence shown here is derived from an EMBL/GenBank/DDBJ whole genome shotgun (WGS) entry which is preliminary data.</text>
</comment>
<sequence>MTQLPIKSNGILLHHQLFTAIKHQILNGTFREGEKLPTQDALCRQYGVSRITVRRAVTELQKEGLIRSEQGVGSFVLPVGQRTTPSVNMPFVEGLRRIAQETRPKVLKVEMQRPPVDIAKLLHLPLDAQALHVVRINHRNDVHLSYLDAWIPANYAGRINPRSLSRTPILELIASDDMPVGPVIQEITAEAAEPHIAEALRVPVNSPLLRMNRLVHNEQDTPIFYQIYRVSPEHTRLVMQVPGQEISTLAAGYLLHDVVGSTARS</sequence>
<dbReference type="Proteomes" id="UP000294692">
    <property type="component" value="Unassembled WGS sequence"/>
</dbReference>
<dbReference type="Gene3D" id="1.10.10.10">
    <property type="entry name" value="Winged helix-like DNA-binding domain superfamily/Winged helix DNA-binding domain"/>
    <property type="match status" value="1"/>
</dbReference>
<dbReference type="PANTHER" id="PTHR44846:SF1">
    <property type="entry name" value="MANNOSYL-D-GLYCERATE TRANSPORT_METABOLISM SYSTEM REPRESSOR MNGR-RELATED"/>
    <property type="match status" value="1"/>
</dbReference>
<organism evidence="5 6">
    <name type="scientific">Paracandidimonas soli</name>
    <dbReference type="NCBI Taxonomy" id="1917182"/>
    <lineage>
        <taxon>Bacteria</taxon>
        <taxon>Pseudomonadati</taxon>
        <taxon>Pseudomonadota</taxon>
        <taxon>Betaproteobacteria</taxon>
        <taxon>Burkholderiales</taxon>
        <taxon>Alcaligenaceae</taxon>
        <taxon>Paracandidimonas</taxon>
    </lineage>
</organism>
<dbReference type="CDD" id="cd07377">
    <property type="entry name" value="WHTH_GntR"/>
    <property type="match status" value="1"/>
</dbReference>
<proteinExistence type="predicted"/>
<dbReference type="InterPro" id="IPR050679">
    <property type="entry name" value="Bact_HTH_transcr_reg"/>
</dbReference>
<dbReference type="InterPro" id="IPR036388">
    <property type="entry name" value="WH-like_DNA-bd_sf"/>
</dbReference>
<dbReference type="SMART" id="SM00866">
    <property type="entry name" value="UTRA"/>
    <property type="match status" value="1"/>
</dbReference>
<protein>
    <submittedName>
        <fullName evidence="5">GntR family transcriptional regulator</fullName>
    </submittedName>
</protein>
<keyword evidence="3" id="KW-0804">Transcription</keyword>
<dbReference type="InterPro" id="IPR000524">
    <property type="entry name" value="Tscrpt_reg_HTH_GntR"/>
</dbReference>
<dbReference type="SMART" id="SM00345">
    <property type="entry name" value="HTH_GNTR"/>
    <property type="match status" value="1"/>
</dbReference>
<dbReference type="Gene3D" id="3.40.1410.10">
    <property type="entry name" value="Chorismate lyase-like"/>
    <property type="match status" value="1"/>
</dbReference>
<dbReference type="GO" id="GO:0045892">
    <property type="term" value="P:negative regulation of DNA-templated transcription"/>
    <property type="evidence" value="ECO:0007669"/>
    <property type="project" value="TreeGrafter"/>
</dbReference>
<reference evidence="5 6" key="1">
    <citation type="submission" date="2019-03" db="EMBL/GenBank/DDBJ databases">
        <title>Genomic Encyclopedia of Type Strains, Phase IV (KMG-IV): sequencing the most valuable type-strain genomes for metagenomic binning, comparative biology and taxonomic classification.</title>
        <authorList>
            <person name="Goeker M."/>
        </authorList>
    </citation>
    <scope>NUCLEOTIDE SEQUENCE [LARGE SCALE GENOMIC DNA]</scope>
    <source>
        <strain evidence="5 6">DSM 100048</strain>
    </source>
</reference>
<keyword evidence="2" id="KW-0238">DNA-binding</keyword>
<dbReference type="OrthoDB" id="8584262at2"/>
<keyword evidence="6" id="KW-1185">Reference proteome</keyword>
<evidence type="ECO:0000313" key="6">
    <source>
        <dbReference type="Proteomes" id="UP000294692"/>
    </source>
</evidence>
<dbReference type="InterPro" id="IPR036390">
    <property type="entry name" value="WH_DNA-bd_sf"/>
</dbReference>
<dbReference type="SUPFAM" id="SSF64288">
    <property type="entry name" value="Chorismate lyase-like"/>
    <property type="match status" value="1"/>
</dbReference>
<name>A0A4R3VFH6_9BURK</name>
<evidence type="ECO:0000256" key="1">
    <source>
        <dbReference type="ARBA" id="ARBA00023015"/>
    </source>
</evidence>
<dbReference type="EMBL" id="SMBX01000001">
    <property type="protein sequence ID" value="TCV02753.1"/>
    <property type="molecule type" value="Genomic_DNA"/>
</dbReference>
<dbReference type="PRINTS" id="PR00035">
    <property type="entry name" value="HTHGNTR"/>
</dbReference>
<dbReference type="PANTHER" id="PTHR44846">
    <property type="entry name" value="MANNOSYL-D-GLYCERATE TRANSPORT/METABOLISM SYSTEM REPRESSOR MNGR-RELATED"/>
    <property type="match status" value="1"/>
</dbReference>
<dbReference type="Pfam" id="PF07702">
    <property type="entry name" value="UTRA"/>
    <property type="match status" value="1"/>
</dbReference>
<dbReference type="PROSITE" id="PS50949">
    <property type="entry name" value="HTH_GNTR"/>
    <property type="match status" value="1"/>
</dbReference>
<keyword evidence="1" id="KW-0805">Transcription regulation</keyword>
<dbReference type="InterPro" id="IPR011663">
    <property type="entry name" value="UTRA"/>
</dbReference>
<evidence type="ECO:0000313" key="5">
    <source>
        <dbReference type="EMBL" id="TCV02753.1"/>
    </source>
</evidence>
<evidence type="ECO:0000256" key="2">
    <source>
        <dbReference type="ARBA" id="ARBA00023125"/>
    </source>
</evidence>
<dbReference type="GO" id="GO:0003677">
    <property type="term" value="F:DNA binding"/>
    <property type="evidence" value="ECO:0007669"/>
    <property type="project" value="UniProtKB-KW"/>
</dbReference>
<dbReference type="InterPro" id="IPR028978">
    <property type="entry name" value="Chorismate_lyase_/UTRA_dom_sf"/>
</dbReference>
<gene>
    <name evidence="5" type="ORF">EV686_101210</name>
</gene>
<accession>A0A4R3VFH6</accession>
<dbReference type="RefSeq" id="WP_132472585.1">
    <property type="nucleotide sequence ID" value="NZ_JBHRVM010000001.1"/>
</dbReference>
<evidence type="ECO:0000256" key="3">
    <source>
        <dbReference type="ARBA" id="ARBA00023163"/>
    </source>
</evidence>
<dbReference type="Pfam" id="PF00392">
    <property type="entry name" value="GntR"/>
    <property type="match status" value="1"/>
</dbReference>
<dbReference type="SUPFAM" id="SSF46785">
    <property type="entry name" value="Winged helix' DNA-binding domain"/>
    <property type="match status" value="1"/>
</dbReference>